<reference evidence="4 5" key="2">
    <citation type="submission" date="2010-03" db="EMBL/GenBank/DDBJ databases">
        <authorList>
            <person name="Pajon A."/>
        </authorList>
    </citation>
    <scope>NUCLEOTIDE SEQUENCE [LARGE SCALE GENOMIC DNA]</scope>
    <source>
        <strain evidence="4 5">WAL 8301</strain>
    </source>
</reference>
<organism evidence="4 5">
    <name type="scientific">Alistipes shahii WAL 8301</name>
    <dbReference type="NCBI Taxonomy" id="717959"/>
    <lineage>
        <taxon>Bacteria</taxon>
        <taxon>Pseudomonadati</taxon>
        <taxon>Bacteroidota</taxon>
        <taxon>Bacteroidia</taxon>
        <taxon>Bacteroidales</taxon>
        <taxon>Rikenellaceae</taxon>
        <taxon>Alistipes</taxon>
    </lineage>
</organism>
<proteinExistence type="predicted"/>
<gene>
    <name evidence="4" type="ORF">AL1_12310</name>
</gene>
<reference evidence="4 5" key="1">
    <citation type="submission" date="2010-03" db="EMBL/GenBank/DDBJ databases">
        <title>The genome sequence of Alistipes shahii WAL 8301.</title>
        <authorList>
            <consortium name="metaHIT consortium -- http://www.metahit.eu/"/>
            <person name="Pajon A."/>
            <person name="Turner K."/>
            <person name="Parkhill J."/>
        </authorList>
    </citation>
    <scope>NUCLEOTIDE SEQUENCE [LARGE SCALE GENOMIC DNA]</scope>
    <source>
        <strain evidence="4 5">WAL 8301</strain>
    </source>
</reference>
<dbReference type="PATRIC" id="fig|717959.3.peg.2903"/>
<protein>
    <recommendedName>
        <fullName evidence="3">Outer membrane protein beta-barrel domain-containing protein</fullName>
    </recommendedName>
</protein>
<evidence type="ECO:0000259" key="3">
    <source>
        <dbReference type="Pfam" id="PF13505"/>
    </source>
</evidence>
<feature type="signal peptide" evidence="2">
    <location>
        <begin position="1"/>
        <end position="21"/>
    </location>
</feature>
<keyword evidence="5" id="KW-1185">Reference proteome</keyword>
<keyword evidence="1 2" id="KW-0732">Signal</keyword>
<name>D4IL97_9BACT</name>
<dbReference type="InterPro" id="IPR027385">
    <property type="entry name" value="Beta-barrel_OMP"/>
</dbReference>
<dbReference type="Pfam" id="PF13505">
    <property type="entry name" value="OMP_b-brl"/>
    <property type="match status" value="1"/>
</dbReference>
<sequence length="199" mass="21930">MMLRRIVLTLLFAAIAAGAAAQRPRARVEWGVVGGINIPDYTTNMSETDVKNKLGWQAGITTAVNLGAFAIEPQILYVRQGLRIRPEGGSEINLKSNSIDVPVLASLRLLNPVRIYAGPVFTVMNDCKQKSGGDLLDFGRVRPSVSYTVGAGIVLMRHLLIDLRYNGQFRSKHDVVLPDGRQLDKLRTYNVALSFGYLF</sequence>
<evidence type="ECO:0000256" key="2">
    <source>
        <dbReference type="SAM" id="SignalP"/>
    </source>
</evidence>
<dbReference type="HOGENOM" id="CLU_1369709_0_0_10"/>
<feature type="chain" id="PRO_5003058844" description="Outer membrane protein beta-barrel domain-containing protein" evidence="2">
    <location>
        <begin position="22"/>
        <end position="199"/>
    </location>
</feature>
<dbReference type="STRING" id="717959.AL1_12310"/>
<dbReference type="AlphaFoldDB" id="D4IL97"/>
<accession>D4IL97</accession>
<feature type="domain" description="Outer membrane protein beta-barrel" evidence="3">
    <location>
        <begin position="9"/>
        <end position="199"/>
    </location>
</feature>
<evidence type="ECO:0000313" key="4">
    <source>
        <dbReference type="EMBL" id="CBK63709.1"/>
    </source>
</evidence>
<dbReference type="KEGG" id="ash:AL1_12310"/>
<evidence type="ECO:0000256" key="1">
    <source>
        <dbReference type="ARBA" id="ARBA00022729"/>
    </source>
</evidence>
<dbReference type="Proteomes" id="UP000008794">
    <property type="component" value="Chromosome"/>
</dbReference>
<evidence type="ECO:0000313" key="5">
    <source>
        <dbReference type="Proteomes" id="UP000008794"/>
    </source>
</evidence>
<dbReference type="EMBL" id="FP929032">
    <property type="protein sequence ID" value="CBK63709.1"/>
    <property type="molecule type" value="Genomic_DNA"/>
</dbReference>